<feature type="compositionally biased region" description="Low complexity" evidence="1">
    <location>
        <begin position="322"/>
        <end position="331"/>
    </location>
</feature>
<reference evidence="3 4" key="1">
    <citation type="journal article" date="2019" name="Front. Microbiol.">
        <title>Genomes of Neutrophilic Sulfur-Oxidizing Chemolithoautotrophs Representing 9 Proteobacterial Species From 8 Genera.</title>
        <authorList>
            <person name="Watanabe T."/>
            <person name="Kojima H."/>
            <person name="Umezawa K."/>
            <person name="Hori C."/>
            <person name="Takasuka T.E."/>
            <person name="Kato Y."/>
            <person name="Fukui M."/>
        </authorList>
    </citation>
    <scope>NUCLEOTIDE SEQUENCE [LARGE SCALE GENOMIC DNA]</scope>
    <source>
        <strain evidence="3 4">TTN</strain>
    </source>
</reference>
<keyword evidence="4" id="KW-1185">Reference proteome</keyword>
<dbReference type="EMBL" id="BGOW01000010">
    <property type="protein sequence ID" value="GBL45445.1"/>
    <property type="molecule type" value="Genomic_DNA"/>
</dbReference>
<dbReference type="InterPro" id="IPR049945">
    <property type="entry name" value="AAA_22"/>
</dbReference>
<dbReference type="GO" id="GO:0016887">
    <property type="term" value="F:ATP hydrolysis activity"/>
    <property type="evidence" value="ECO:0007669"/>
    <property type="project" value="InterPro"/>
</dbReference>
<dbReference type="OrthoDB" id="9783370at2"/>
<dbReference type="InterPro" id="IPR007730">
    <property type="entry name" value="SPOR-like_dom"/>
</dbReference>
<dbReference type="Gene3D" id="3.30.70.1070">
    <property type="entry name" value="Sporulation related repeat"/>
    <property type="match status" value="1"/>
</dbReference>
<dbReference type="PANTHER" id="PTHR35894">
    <property type="entry name" value="GENERAL SECRETION PATHWAY PROTEIN A-RELATED"/>
    <property type="match status" value="1"/>
</dbReference>
<evidence type="ECO:0000313" key="3">
    <source>
        <dbReference type="EMBL" id="GBL45445.1"/>
    </source>
</evidence>
<dbReference type="AlphaFoldDB" id="A0A401JCP5"/>
<dbReference type="Pfam" id="PF13401">
    <property type="entry name" value="AAA_22"/>
    <property type="match status" value="1"/>
</dbReference>
<dbReference type="PANTHER" id="PTHR35894:SF1">
    <property type="entry name" value="PHOSPHORIBULOKINASE _ URIDINE KINASE FAMILY"/>
    <property type="match status" value="1"/>
</dbReference>
<feature type="domain" description="SPOR" evidence="2">
    <location>
        <begin position="351"/>
        <end position="431"/>
    </location>
</feature>
<dbReference type="GO" id="GO:0042834">
    <property type="term" value="F:peptidoglycan binding"/>
    <property type="evidence" value="ECO:0007669"/>
    <property type="project" value="InterPro"/>
</dbReference>
<dbReference type="InterPro" id="IPR052026">
    <property type="entry name" value="ExeA_AAA_ATPase_DNA-bind"/>
</dbReference>
<organism evidence="3 4">
    <name type="scientific">Sulfuriferula multivorans</name>
    <dbReference type="NCBI Taxonomy" id="1559896"/>
    <lineage>
        <taxon>Bacteria</taxon>
        <taxon>Pseudomonadati</taxon>
        <taxon>Pseudomonadota</taxon>
        <taxon>Betaproteobacteria</taxon>
        <taxon>Nitrosomonadales</taxon>
        <taxon>Sulfuricellaceae</taxon>
        <taxon>Sulfuriferula</taxon>
    </lineage>
</organism>
<proteinExistence type="predicted"/>
<dbReference type="Proteomes" id="UP000286806">
    <property type="component" value="Unassembled WGS sequence"/>
</dbReference>
<evidence type="ECO:0000313" key="4">
    <source>
        <dbReference type="Proteomes" id="UP000286806"/>
    </source>
</evidence>
<comment type="caution">
    <text evidence="3">The sequence shown here is derived from an EMBL/GenBank/DDBJ whole genome shotgun (WGS) entry which is preliminary data.</text>
</comment>
<evidence type="ECO:0000256" key="1">
    <source>
        <dbReference type="SAM" id="MobiDB-lite"/>
    </source>
</evidence>
<dbReference type="Gene3D" id="3.40.50.300">
    <property type="entry name" value="P-loop containing nucleotide triphosphate hydrolases"/>
    <property type="match status" value="1"/>
</dbReference>
<protein>
    <submittedName>
        <fullName evidence="3">MSHA biogenesis protein MshM</fullName>
    </submittedName>
</protein>
<dbReference type="PROSITE" id="PS51724">
    <property type="entry name" value="SPOR"/>
    <property type="match status" value="1"/>
</dbReference>
<dbReference type="SUPFAM" id="SSF52540">
    <property type="entry name" value="P-loop containing nucleoside triphosphate hydrolases"/>
    <property type="match status" value="1"/>
</dbReference>
<gene>
    <name evidence="3" type="ORF">SFMTTN_1252</name>
</gene>
<dbReference type="InterPro" id="IPR027417">
    <property type="entry name" value="P-loop_NTPase"/>
</dbReference>
<sequence>MYHEFFGLKEAPFRITPDTGFFFSGGERGAILQGLVYAIRQGEGIIKVTGEVGSGKTMLCWMLEQHLPDDIETVYLANPNVRPEDVLPSILAELELARLADASRAEHLRTLNDYLLARHDAGKQVVMFVEEAQGMTLDTLEEIRLLSNLETEREKLLQIVLFGQPELDVKLADPRIRQLRERITTAITLTPFTPDDIRAYLAFRLTTAGYRGPDLFDRRVVRKIAHASRGLTRRVNILADKSLLAAYTDNTRTILPRHIRVALRDSAFNDEANPPQRWLLPAIAMGVMVAVLAGFYWLSKPAAAPALLAPSKPTQTTPPPTSQSSPAVVTTKTSADPFEQRVAATHDWLMQQPADTYTIQLSLLHNPNEFAAYLREGSGLAQDQLRIFRSQAQGHPSWTVIYGSYPTRQAANRALLSLPEVVRKRHPYLRTAGGIRNETRQIQQVGEQS</sequence>
<accession>A0A401JCP5</accession>
<dbReference type="RefSeq" id="WP_124704260.1">
    <property type="nucleotide sequence ID" value="NZ_BGOW01000010.1"/>
</dbReference>
<feature type="region of interest" description="Disordered" evidence="1">
    <location>
        <begin position="309"/>
        <end position="334"/>
    </location>
</feature>
<dbReference type="InterPro" id="IPR036680">
    <property type="entry name" value="SPOR-like_sf"/>
</dbReference>
<evidence type="ECO:0000259" key="2">
    <source>
        <dbReference type="PROSITE" id="PS51724"/>
    </source>
</evidence>
<name>A0A401JCP5_9PROT</name>